<organism evidence="4 5">
    <name type="scientific">Paraburkholderia phymatum (strain DSM 17167 / CIP 108236 / LMG 21445 / STM815)</name>
    <name type="common">Burkholderia phymatum</name>
    <dbReference type="NCBI Taxonomy" id="391038"/>
    <lineage>
        <taxon>Bacteria</taxon>
        <taxon>Pseudomonadati</taxon>
        <taxon>Pseudomonadota</taxon>
        <taxon>Betaproteobacteria</taxon>
        <taxon>Burkholderiales</taxon>
        <taxon>Burkholderiaceae</taxon>
        <taxon>Paraburkholderia</taxon>
    </lineage>
</organism>
<dbReference type="InterPro" id="IPR046342">
    <property type="entry name" value="CBS_dom_sf"/>
</dbReference>
<dbReference type="SUPFAM" id="SSF54631">
    <property type="entry name" value="CBS-domain pair"/>
    <property type="match status" value="1"/>
</dbReference>
<reference evidence="5" key="1">
    <citation type="journal article" date="2014" name="Stand. Genomic Sci.">
        <title>Complete genome sequence of Burkholderia phymatum STM815(T), a broad host range and efficient nitrogen-fixing symbiont of Mimosa species.</title>
        <authorList>
            <person name="Moulin L."/>
            <person name="Klonowska A."/>
            <person name="Caroline B."/>
            <person name="Booth K."/>
            <person name="Vriezen J.A."/>
            <person name="Melkonian R."/>
            <person name="James E.K."/>
            <person name="Young J.P."/>
            <person name="Bena G."/>
            <person name="Hauser L."/>
            <person name="Land M."/>
            <person name="Kyrpides N."/>
            <person name="Bruce D."/>
            <person name="Chain P."/>
            <person name="Copeland A."/>
            <person name="Pitluck S."/>
            <person name="Woyke T."/>
            <person name="Lizotte-Waniewski M."/>
            <person name="Bristow J."/>
            <person name="Riley M."/>
        </authorList>
    </citation>
    <scope>NUCLEOTIDE SEQUENCE [LARGE SCALE GENOMIC DNA]</scope>
    <source>
        <strain evidence="5">DSM 17167 / CIP 108236 / LMG 21445 / STM815</strain>
        <plasmid evidence="5">Plasmid pBPHY01</plasmid>
    </source>
</reference>
<dbReference type="CDD" id="cd04622">
    <property type="entry name" value="CBS_pair_HRP1_like"/>
    <property type="match status" value="1"/>
</dbReference>
<proteinExistence type="predicted"/>
<evidence type="ECO:0000259" key="3">
    <source>
        <dbReference type="PROSITE" id="PS51371"/>
    </source>
</evidence>
<dbReference type="Proteomes" id="UP000001192">
    <property type="component" value="Plasmid pBPHY01"/>
</dbReference>
<keyword evidence="5" id="KW-1185">Reference proteome</keyword>
<dbReference type="InterPro" id="IPR000644">
    <property type="entry name" value="CBS_dom"/>
</dbReference>
<evidence type="ECO:0000313" key="4">
    <source>
        <dbReference type="EMBL" id="ACC75116.1"/>
    </source>
</evidence>
<geneLocation type="plasmid" evidence="4 5">
    <name>pBPHY01</name>
</geneLocation>
<dbReference type="AlphaFoldDB" id="B2JVY9"/>
<feature type="domain" description="CBS" evidence="3">
    <location>
        <begin position="6"/>
        <end position="62"/>
    </location>
</feature>
<dbReference type="PROSITE" id="PS51371">
    <property type="entry name" value="CBS"/>
    <property type="match status" value="2"/>
</dbReference>
<dbReference type="HOGENOM" id="CLU_1406413_0_0_4"/>
<dbReference type="InterPro" id="IPR051257">
    <property type="entry name" value="Diverse_CBS-Domain"/>
</dbReference>
<evidence type="ECO:0000256" key="1">
    <source>
        <dbReference type="ARBA" id="ARBA00023122"/>
    </source>
</evidence>
<dbReference type="SMART" id="SM00116">
    <property type="entry name" value="CBS"/>
    <property type="match status" value="2"/>
</dbReference>
<sequence length="193" mass="21160">MLVKEIMHAAICVGPQDSLIAAARKLRDKRIGCLPVCDGGRALGVLTGRDIAVRATAQGRNLTDMTAREVMSVGALCCSLDDTVERAVQLMEQFHVRRLVVLSGETRVVGVISASDICGSLSHSRPLEVVFYKELLDDSGHPHRSELMRVPIASGSREEAAVTAIREFEQIRHVRHWRMVADGYELVSVDVDS</sequence>
<name>B2JVY9_PARP8</name>
<protein>
    <submittedName>
        <fullName evidence="4">Putative signal transduction protein with CBS domains</fullName>
    </submittedName>
</protein>
<dbReference type="PANTHER" id="PTHR43080">
    <property type="entry name" value="CBS DOMAIN-CONTAINING PROTEIN CBSX3, MITOCHONDRIAL"/>
    <property type="match status" value="1"/>
</dbReference>
<feature type="domain" description="CBS" evidence="3">
    <location>
        <begin position="71"/>
        <end position="127"/>
    </location>
</feature>
<dbReference type="KEGG" id="bph:Bphy_6054"/>
<evidence type="ECO:0000313" key="5">
    <source>
        <dbReference type="Proteomes" id="UP000001192"/>
    </source>
</evidence>
<evidence type="ECO:0000256" key="2">
    <source>
        <dbReference type="PROSITE-ProRule" id="PRU00703"/>
    </source>
</evidence>
<keyword evidence="4" id="KW-0614">Plasmid</keyword>
<dbReference type="PANTHER" id="PTHR43080:SF2">
    <property type="entry name" value="CBS DOMAIN-CONTAINING PROTEIN"/>
    <property type="match status" value="1"/>
</dbReference>
<keyword evidence="1 2" id="KW-0129">CBS domain</keyword>
<dbReference type="Pfam" id="PF00571">
    <property type="entry name" value="CBS"/>
    <property type="match status" value="2"/>
</dbReference>
<dbReference type="RefSeq" id="WP_012405276.1">
    <property type="nucleotide sequence ID" value="NC_010625.1"/>
</dbReference>
<dbReference type="Gene3D" id="3.10.580.10">
    <property type="entry name" value="CBS-domain"/>
    <property type="match status" value="1"/>
</dbReference>
<accession>B2JVY9</accession>
<gene>
    <name evidence="4" type="ordered locus">Bphy_6054</name>
</gene>
<dbReference type="OrthoDB" id="9794094at2"/>
<dbReference type="EMBL" id="CP001045">
    <property type="protein sequence ID" value="ACC75116.1"/>
    <property type="molecule type" value="Genomic_DNA"/>
</dbReference>